<proteinExistence type="predicted"/>
<sequence length="138" mass="14615">MGIRRGMTAIDKILNSAFVDKYSAAMAPSFDFLDTSAGAEIDVPGAPAAVSTAIQKLVTDQGHTVVGASEDQLELAVITKKTMLSWELATGIEITPTSQGSHVSVFMQNMPGRPKALLDGKKNKKAAQKLAEQIRTAV</sequence>
<accession>A0A6J7J2Z8</accession>
<protein>
    <submittedName>
        <fullName evidence="1">Unannotated protein</fullName>
    </submittedName>
</protein>
<dbReference type="AlphaFoldDB" id="A0A6J7J2Z8"/>
<name>A0A6J7J2Z8_9ZZZZ</name>
<gene>
    <name evidence="1" type="ORF">UFOPK3662_01643</name>
</gene>
<dbReference type="EMBL" id="CAFBMW010000011">
    <property type="protein sequence ID" value="CAB4937486.1"/>
    <property type="molecule type" value="Genomic_DNA"/>
</dbReference>
<reference evidence="1" key="1">
    <citation type="submission" date="2020-05" db="EMBL/GenBank/DDBJ databases">
        <authorList>
            <person name="Chiriac C."/>
            <person name="Salcher M."/>
            <person name="Ghai R."/>
            <person name="Kavagutti S V."/>
        </authorList>
    </citation>
    <scope>NUCLEOTIDE SEQUENCE</scope>
</reference>
<organism evidence="1">
    <name type="scientific">freshwater metagenome</name>
    <dbReference type="NCBI Taxonomy" id="449393"/>
    <lineage>
        <taxon>unclassified sequences</taxon>
        <taxon>metagenomes</taxon>
        <taxon>ecological metagenomes</taxon>
    </lineage>
</organism>
<evidence type="ECO:0000313" key="1">
    <source>
        <dbReference type="EMBL" id="CAB4937486.1"/>
    </source>
</evidence>